<evidence type="ECO:0000256" key="1">
    <source>
        <dbReference type="SAM" id="MobiDB-lite"/>
    </source>
</evidence>
<accession>A0A8H7I6I4</accession>
<gene>
    <name evidence="2" type="ORF">RHS01_09345</name>
</gene>
<evidence type="ECO:0000313" key="3">
    <source>
        <dbReference type="Proteomes" id="UP000614334"/>
    </source>
</evidence>
<proteinExistence type="predicted"/>
<dbReference type="AlphaFoldDB" id="A0A8H7I6I4"/>
<feature type="region of interest" description="Disordered" evidence="1">
    <location>
        <begin position="86"/>
        <end position="111"/>
    </location>
</feature>
<name>A0A8H7I6I4_9AGAM</name>
<sequence length="143" mass="16008">MWPRAGLRPDWWPLQSAGEWPFEKSEEDYARVVSADEELLQLIKLLTTQDVSCTPNNSAVFSNMNKTPHERSTNLAQLAEWEIALDGGQRPTRKKPEQGGSTPSGSRGKLLARRSKAKGIVIWENECSLEALVVLFSFLSPLL</sequence>
<organism evidence="2 3">
    <name type="scientific">Rhizoctonia solani</name>
    <dbReference type="NCBI Taxonomy" id="456999"/>
    <lineage>
        <taxon>Eukaryota</taxon>
        <taxon>Fungi</taxon>
        <taxon>Dikarya</taxon>
        <taxon>Basidiomycota</taxon>
        <taxon>Agaricomycotina</taxon>
        <taxon>Agaricomycetes</taxon>
        <taxon>Cantharellales</taxon>
        <taxon>Ceratobasidiaceae</taxon>
        <taxon>Rhizoctonia</taxon>
    </lineage>
</organism>
<protein>
    <submittedName>
        <fullName evidence="2">Uncharacterized protein</fullName>
    </submittedName>
</protein>
<reference evidence="2" key="1">
    <citation type="submission" date="2020-09" db="EMBL/GenBank/DDBJ databases">
        <title>Comparative genome analyses of four rice-infecting Rhizoctonia solani isolates reveal extensive enrichment of homogalacturonan modification genes.</title>
        <authorList>
            <person name="Lee D.-Y."/>
            <person name="Jeon J."/>
            <person name="Kim K.-T."/>
            <person name="Cheong K."/>
            <person name="Song H."/>
            <person name="Choi G."/>
            <person name="Ko J."/>
            <person name="Opiyo S.O."/>
            <person name="Zuo S."/>
            <person name="Madhav S."/>
            <person name="Lee Y.-H."/>
            <person name="Wang G.-L."/>
        </authorList>
    </citation>
    <scope>NUCLEOTIDE SEQUENCE</scope>
    <source>
        <strain evidence="2">AG1-IA B2</strain>
    </source>
</reference>
<dbReference type="EMBL" id="JACYCF010000021">
    <property type="protein sequence ID" value="KAF8750291.1"/>
    <property type="molecule type" value="Genomic_DNA"/>
</dbReference>
<evidence type="ECO:0000313" key="2">
    <source>
        <dbReference type="EMBL" id="KAF8750291.1"/>
    </source>
</evidence>
<comment type="caution">
    <text evidence="2">The sequence shown here is derived from an EMBL/GenBank/DDBJ whole genome shotgun (WGS) entry which is preliminary data.</text>
</comment>
<dbReference type="Proteomes" id="UP000614334">
    <property type="component" value="Unassembled WGS sequence"/>
</dbReference>